<organism evidence="3 4">
    <name type="scientific">Lasius niger</name>
    <name type="common">Black garden ant</name>
    <dbReference type="NCBI Taxonomy" id="67767"/>
    <lineage>
        <taxon>Eukaryota</taxon>
        <taxon>Metazoa</taxon>
        <taxon>Ecdysozoa</taxon>
        <taxon>Arthropoda</taxon>
        <taxon>Hexapoda</taxon>
        <taxon>Insecta</taxon>
        <taxon>Pterygota</taxon>
        <taxon>Neoptera</taxon>
        <taxon>Endopterygota</taxon>
        <taxon>Hymenoptera</taxon>
        <taxon>Apocrita</taxon>
        <taxon>Aculeata</taxon>
        <taxon>Formicoidea</taxon>
        <taxon>Formicidae</taxon>
        <taxon>Formicinae</taxon>
        <taxon>Lasius</taxon>
        <taxon>Lasius</taxon>
    </lineage>
</organism>
<reference evidence="3 4" key="1">
    <citation type="submission" date="2015-04" db="EMBL/GenBank/DDBJ databases">
        <title>Lasius niger genome sequencing.</title>
        <authorList>
            <person name="Konorov E.A."/>
            <person name="Nikitin M.A."/>
            <person name="Kirill M.V."/>
            <person name="Chang P."/>
        </authorList>
    </citation>
    <scope>NUCLEOTIDE SEQUENCE [LARGE SCALE GENOMIC DNA]</scope>
    <source>
        <tissue evidence="3">Whole</tissue>
    </source>
</reference>
<dbReference type="AlphaFoldDB" id="A0A0J7KE53"/>
<evidence type="ECO:0000313" key="4">
    <source>
        <dbReference type="Proteomes" id="UP000036403"/>
    </source>
</evidence>
<dbReference type="OrthoDB" id="7608733at2759"/>
<comment type="caution">
    <text evidence="3">The sequence shown here is derived from an EMBL/GenBank/DDBJ whole genome shotgun (WGS) entry which is preliminary data.</text>
</comment>
<keyword evidence="4" id="KW-1185">Reference proteome</keyword>
<evidence type="ECO:0000313" key="3">
    <source>
        <dbReference type="EMBL" id="KMQ88763.1"/>
    </source>
</evidence>
<dbReference type="InterPro" id="IPR057670">
    <property type="entry name" value="SH3_retrovirus"/>
</dbReference>
<evidence type="ECO:0000256" key="1">
    <source>
        <dbReference type="SAM" id="MobiDB-lite"/>
    </source>
</evidence>
<accession>A0A0J7KE53</accession>
<dbReference type="Proteomes" id="UP000036403">
    <property type="component" value="Unassembled WGS sequence"/>
</dbReference>
<name>A0A0J7KE53_LASNI</name>
<proteinExistence type="predicted"/>
<feature type="domain" description="Retroviral polymerase SH3-like" evidence="2">
    <location>
        <begin position="6"/>
        <end position="59"/>
    </location>
</feature>
<protein>
    <submittedName>
        <fullName evidence="3">Copia-like retrotransposon family protein</fullName>
    </submittedName>
</protein>
<feature type="compositionally biased region" description="Acidic residues" evidence="1">
    <location>
        <begin position="69"/>
        <end position="99"/>
    </location>
</feature>
<dbReference type="EMBL" id="LBMM01008597">
    <property type="protein sequence ID" value="KMQ88763.1"/>
    <property type="molecule type" value="Genomic_DNA"/>
</dbReference>
<dbReference type="Pfam" id="PF25597">
    <property type="entry name" value="SH3_retrovirus"/>
    <property type="match status" value="1"/>
</dbReference>
<evidence type="ECO:0000259" key="2">
    <source>
        <dbReference type="Pfam" id="PF25597"/>
    </source>
</evidence>
<feature type="region of interest" description="Disordered" evidence="1">
    <location>
        <begin position="54"/>
        <end position="99"/>
    </location>
</feature>
<dbReference type="PaxDb" id="67767-A0A0J7KE53"/>
<sequence>MRIFGCEAYAKELGVLKKLDERNKKLILVGYKLWNPEKRKIEIRRDVTFNENIDRKTHKKKERKTSKDSDEEETEDEKYQEDEQIEEIEESSEEEEETY</sequence>
<gene>
    <name evidence="3" type="ORF">RF55_11691</name>
</gene>